<dbReference type="EMBL" id="SPNV01000200">
    <property type="protein sequence ID" value="KAF5858580.1"/>
    <property type="molecule type" value="Genomic_DNA"/>
</dbReference>
<name>A0A8H6A0V6_PETAA</name>
<gene>
    <name evidence="2" type="ORF">ETB97_004265</name>
</gene>
<dbReference type="InterPro" id="IPR006680">
    <property type="entry name" value="Amidohydro-rel"/>
</dbReference>
<dbReference type="Pfam" id="PF01979">
    <property type="entry name" value="Amidohydro_1"/>
    <property type="match status" value="1"/>
</dbReference>
<dbReference type="InterPro" id="IPR051781">
    <property type="entry name" value="Metallo-dep_Hydrolase"/>
</dbReference>
<dbReference type="SUPFAM" id="SSF51556">
    <property type="entry name" value="Metallo-dependent hydrolases"/>
    <property type="match status" value="2"/>
</dbReference>
<evidence type="ECO:0000259" key="1">
    <source>
        <dbReference type="Pfam" id="PF01979"/>
    </source>
</evidence>
<dbReference type="Gene3D" id="2.30.40.10">
    <property type="entry name" value="Urease, subunit C, domain 1"/>
    <property type="match status" value="1"/>
</dbReference>
<dbReference type="SUPFAM" id="SSF51338">
    <property type="entry name" value="Composite domain of metallo-dependent hydrolases"/>
    <property type="match status" value="1"/>
</dbReference>
<dbReference type="InterPro" id="IPR011059">
    <property type="entry name" value="Metal-dep_hydrolase_composite"/>
</dbReference>
<evidence type="ECO:0000313" key="2">
    <source>
        <dbReference type="EMBL" id="KAF5858580.1"/>
    </source>
</evidence>
<dbReference type="Proteomes" id="UP000541154">
    <property type="component" value="Unassembled WGS sequence"/>
</dbReference>
<protein>
    <recommendedName>
        <fullName evidence="1">Amidohydrolase-related domain-containing protein</fullName>
    </recommendedName>
</protein>
<reference evidence="2 3" key="1">
    <citation type="submission" date="2019-04" db="EMBL/GenBank/DDBJ databases">
        <title>Aspergillus burnettii sp. nov., novel species from soil in southeast Queensland.</title>
        <authorList>
            <person name="Gilchrist C.L.M."/>
            <person name="Pitt J.I."/>
            <person name="Lange L."/>
            <person name="Lacey H.J."/>
            <person name="Vuong D."/>
            <person name="Midgley D.J."/>
            <person name="Greenfield P."/>
            <person name="Bradbury M."/>
            <person name="Lacey E."/>
            <person name="Busk P.K."/>
            <person name="Pilgaard B."/>
            <person name="Chooi Y.H."/>
            <person name="Piggott A.M."/>
        </authorList>
    </citation>
    <scope>NUCLEOTIDE SEQUENCE [LARGE SCALE GENOMIC DNA]</scope>
    <source>
        <strain evidence="2 3">FRR 5400</strain>
    </source>
</reference>
<proteinExistence type="predicted"/>
<dbReference type="InterPro" id="IPR032466">
    <property type="entry name" value="Metal_Hydrolase"/>
</dbReference>
<dbReference type="PANTHER" id="PTHR43135:SF3">
    <property type="entry name" value="ALPHA-D-RIBOSE 1-METHYLPHOSPHONATE 5-TRIPHOSPHATE DIPHOSPHATASE"/>
    <property type="match status" value="1"/>
</dbReference>
<keyword evidence="3" id="KW-1185">Reference proteome</keyword>
<sequence>MRPTFDSNINQLSTSKDNYKLNNDIAQRLMKKIDDFNGIVDTFDDEIKQLKAAKDSNDSTAFSSRKTQDKSTYGASILTMAAKGGLPLSEAPRHKYAQGLRHCRLRTWRRPLWTLFFVAVLTALIHGESKVSLISRPKYAKETDLFTEGLNKCYDTQQRINDQPASIDRRNERWNPISGQKRSVVIHNATLFDGESTRDGTFDIHFTSGVIRSVSPTGQGNPIPEDAHIIDARGRFVTPGLVDMHSHHLLLPFPQLPATNDVNERPLLGPITPFVRAIDGFKPYDPAIKIIASGGVTSSLILPGSANIVGGEAYLVKNLPLSGANGEPVVGELLLDYGIPEHSRQRYLKMACGENPKRVYGNTRLGLVWLLRKRLEEARDLHERQSAWCRAAVDIKETKFARAWHISNFIRNQGKRPESFELETLIALLKGELNVNVHCYEPEDLERMLSVLHEFGVHPQAFHHALEAWQVPELLRHLEENITIATFAENSLFKAEAYGANLRGPKILNDHGVKVALKSDHTGEDNYAKYLVYQAAVSHSFGLPEDKSLQSVTSIPARSIQQGHRIGYARPGYDADLVIWDDHPLQVGATPLEVFIDGRTVLHDEDTLDQVIYRNSNSVEPPQTPLFRPSILKHEKNEVCAKVQGPSSNVLFTAIKKVLLDTTTSLSEDRGDVVLLLQNGRIACLDKRSTCLPSPGGDENITQIDLNNGYITPGLVAFGNNLGIEAIPSEDSTADGSAGRGGDSLNEKKSLHFAKYGVHLHGRAFTRARLGGVTKAITAPRFTGGILQGISVGLRTSESATILEDGIWKDDVALHLAIGQSAKGDDTPTVSSGIERVRQLLAVGGQDGADSHSIYAQAANGYIPVVVQAYNEHDISQLILIKRDFPSVNVVVYGAHGAVSVARPLAEANIPVILTGNRGAPTNWEKKDVLTGPPLTESPAKILIDAGVLLGLAIQSDSNIYGLAQEARWAGKFAGLNDKEAISLVSTNIETILGTQSKETRPGGNVPAYAGDFVVWEGDPLRGEGSVVVSVQSDGKIADCWPDTRDAVL</sequence>
<accession>A0A8H6A0V6</accession>
<evidence type="ECO:0000313" key="3">
    <source>
        <dbReference type="Proteomes" id="UP000541154"/>
    </source>
</evidence>
<dbReference type="AlphaFoldDB" id="A0A8H6A0V6"/>
<dbReference type="Gene3D" id="3.20.20.140">
    <property type="entry name" value="Metal-dependent hydrolases"/>
    <property type="match status" value="2"/>
</dbReference>
<comment type="caution">
    <text evidence="2">The sequence shown here is derived from an EMBL/GenBank/DDBJ whole genome shotgun (WGS) entry which is preliminary data.</text>
</comment>
<organism evidence="2 3">
    <name type="scientific">Petromyces alliaceus</name>
    <name type="common">Aspergillus alliaceus</name>
    <dbReference type="NCBI Taxonomy" id="209559"/>
    <lineage>
        <taxon>Eukaryota</taxon>
        <taxon>Fungi</taxon>
        <taxon>Dikarya</taxon>
        <taxon>Ascomycota</taxon>
        <taxon>Pezizomycotina</taxon>
        <taxon>Eurotiomycetes</taxon>
        <taxon>Eurotiomycetidae</taxon>
        <taxon>Eurotiales</taxon>
        <taxon>Aspergillaceae</taxon>
        <taxon>Aspergillus</taxon>
        <taxon>Aspergillus subgen. Circumdati</taxon>
    </lineage>
</organism>
<dbReference type="PANTHER" id="PTHR43135">
    <property type="entry name" value="ALPHA-D-RIBOSE 1-METHYLPHOSPHONATE 5-TRIPHOSPHATE DIPHOSPHATASE"/>
    <property type="match status" value="1"/>
</dbReference>
<dbReference type="GO" id="GO:0016810">
    <property type="term" value="F:hydrolase activity, acting on carbon-nitrogen (but not peptide) bonds"/>
    <property type="evidence" value="ECO:0007669"/>
    <property type="project" value="InterPro"/>
</dbReference>
<feature type="domain" description="Amidohydrolase-related" evidence="1">
    <location>
        <begin position="505"/>
        <end position="601"/>
    </location>
</feature>